<accession>A0A244CVD2</accession>
<reference evidence="1 2" key="1">
    <citation type="submission" date="2017-02" db="EMBL/GenBank/DDBJ databases">
        <title>Pseudoalteromonas ulvae TC14 Genome.</title>
        <authorList>
            <person name="Molmeret M."/>
        </authorList>
    </citation>
    <scope>NUCLEOTIDE SEQUENCE [LARGE SCALE GENOMIC DNA]</scope>
    <source>
        <strain evidence="1">TC14</strain>
    </source>
</reference>
<protein>
    <submittedName>
        <fullName evidence="1">Uncharacterized protein</fullName>
    </submittedName>
</protein>
<evidence type="ECO:0000313" key="2">
    <source>
        <dbReference type="Proteomes" id="UP000194841"/>
    </source>
</evidence>
<gene>
    <name evidence="1" type="ORF">B1199_03705</name>
</gene>
<dbReference type="Proteomes" id="UP000194841">
    <property type="component" value="Unassembled WGS sequence"/>
</dbReference>
<name>A0A244CVD2_PSEDV</name>
<keyword evidence="2" id="KW-1185">Reference proteome</keyword>
<dbReference type="EMBL" id="MWPV01000001">
    <property type="protein sequence ID" value="OUL59386.1"/>
    <property type="molecule type" value="Genomic_DNA"/>
</dbReference>
<proteinExistence type="predicted"/>
<organism evidence="1 2">
    <name type="scientific">Pseudoalteromonas ulvae</name>
    <dbReference type="NCBI Taxonomy" id="107327"/>
    <lineage>
        <taxon>Bacteria</taxon>
        <taxon>Pseudomonadati</taxon>
        <taxon>Pseudomonadota</taxon>
        <taxon>Gammaproteobacteria</taxon>
        <taxon>Alteromonadales</taxon>
        <taxon>Pseudoalteromonadaceae</taxon>
        <taxon>Pseudoalteromonas</taxon>
    </lineage>
</organism>
<sequence>MLANTLFIHSWEQEPPNGLVLYIYDDRSVLVNRTWVDIQVQSGVRDDVNNIIVDQTIYLDKVEITPQGWTRVLVNLHNYKGMLTRAKLIQIYNKNSIHPID</sequence>
<evidence type="ECO:0000313" key="1">
    <source>
        <dbReference type="EMBL" id="OUL59386.1"/>
    </source>
</evidence>
<dbReference type="AlphaFoldDB" id="A0A244CVD2"/>
<comment type="caution">
    <text evidence="1">The sequence shown here is derived from an EMBL/GenBank/DDBJ whole genome shotgun (WGS) entry which is preliminary data.</text>
</comment>